<dbReference type="InterPro" id="IPR025447">
    <property type="entry name" value="DUF4192"/>
</dbReference>
<gene>
    <name evidence="1" type="ORF">G3I59_37975</name>
</gene>
<reference evidence="1 2" key="1">
    <citation type="submission" date="2020-01" db="EMBL/GenBank/DDBJ databases">
        <title>Insect and environment-associated Actinomycetes.</title>
        <authorList>
            <person name="Currrie C."/>
            <person name="Chevrette M."/>
            <person name="Carlson C."/>
            <person name="Stubbendieck R."/>
            <person name="Wendt-Pienkowski E."/>
        </authorList>
    </citation>
    <scope>NUCLEOTIDE SEQUENCE [LARGE SCALE GENOMIC DNA]</scope>
    <source>
        <strain evidence="1 2">SID8386</strain>
    </source>
</reference>
<evidence type="ECO:0000313" key="2">
    <source>
        <dbReference type="Proteomes" id="UP000470404"/>
    </source>
</evidence>
<dbReference type="Pfam" id="PF13830">
    <property type="entry name" value="DUF4192"/>
    <property type="match status" value="1"/>
</dbReference>
<protein>
    <submittedName>
        <fullName evidence="1">DUF4192 family protein</fullName>
    </submittedName>
</protein>
<organism evidence="1 2">
    <name type="scientific">Amycolatopsis rubida</name>
    <dbReference type="NCBI Taxonomy" id="112413"/>
    <lineage>
        <taxon>Bacteria</taxon>
        <taxon>Bacillati</taxon>
        <taxon>Actinomycetota</taxon>
        <taxon>Actinomycetes</taxon>
        <taxon>Pseudonocardiales</taxon>
        <taxon>Pseudonocardiaceae</taxon>
        <taxon>Amycolatopsis</taxon>
    </lineage>
</organism>
<name>A0ABX0C1M2_9PSEU</name>
<sequence length="514" mass="54867">MDSSNATGRFLSSVPAVLGFYPEESLIIMYLKPADGGRHLVGLTMRLDLPVFAAAPEESSAQTAAPLRTQDSGDVMICVASDRTEPLQDNELPFRHEIDILTAAITSAGHNVRGIYFLPKFTEGARWHCYCGRPGCGGILPDPRASMGAVSAAASGYTVQPSRQSVQQLFTRASAADLETVGGATRRALERREDAPLPFADRLAAFDAAVAAAGEGQLPADHNRVADLIACFASPLFRDACVLPPSDPRPELQRLNLLLHLNRLAPPELRRQIGTALAVGYCLLGDYLHASMACASVQPRTAIAELVRTLVGSGVDPNALDDRFTSYFRSARDSAAQVHTVGAPTDRRPSLHRLVQDKVRQVASEHERQDDRALRTRLERIDRAVERAAFGLPEHDEDVAELVASMTAPPVCIAALVSPASGTVDADRVALFRLLQTVAPPDYAANVAGAIAVAELTTGDLVRARAAARSVDPLSLLSEAVLHGTLTSPAKVVGDLIADIALAERHRLECAAQA</sequence>
<evidence type="ECO:0000313" key="1">
    <source>
        <dbReference type="EMBL" id="NEC61239.1"/>
    </source>
</evidence>
<proteinExistence type="predicted"/>
<dbReference type="RefSeq" id="WP_067584904.1">
    <property type="nucleotide sequence ID" value="NZ_JAAGNC010000189.1"/>
</dbReference>
<comment type="caution">
    <text evidence="1">The sequence shown here is derived from an EMBL/GenBank/DDBJ whole genome shotgun (WGS) entry which is preliminary data.</text>
</comment>
<dbReference type="EMBL" id="JAAGNC010000189">
    <property type="protein sequence ID" value="NEC61239.1"/>
    <property type="molecule type" value="Genomic_DNA"/>
</dbReference>
<dbReference type="Proteomes" id="UP000470404">
    <property type="component" value="Unassembled WGS sequence"/>
</dbReference>
<accession>A0ABX0C1M2</accession>
<keyword evidence="2" id="KW-1185">Reference proteome</keyword>